<sequence length="164" mass="18475">MPDISAIASAVSAFKAAKDIGESMIGLRDAAAFQSKLMEFQSKILDANNAAFAAQEERSTLLERIRELEKQLASFEKWEVEKENYQLTAIYADTLAYARKPDAAGAVPPHYICANCYEDGKKRILQRADAAHVMCPDCKIRLRFDSEEARQFNRPLRPRSDGWT</sequence>
<organism evidence="1 2">
    <name type="scientific">Bradyrhizobium japonicum</name>
    <dbReference type="NCBI Taxonomy" id="375"/>
    <lineage>
        <taxon>Bacteria</taxon>
        <taxon>Pseudomonadati</taxon>
        <taxon>Pseudomonadota</taxon>
        <taxon>Alphaproteobacteria</taxon>
        <taxon>Hyphomicrobiales</taxon>
        <taxon>Nitrobacteraceae</taxon>
        <taxon>Bradyrhizobium</taxon>
    </lineage>
</organism>
<evidence type="ECO:0000313" key="1">
    <source>
        <dbReference type="EMBL" id="APG11403.1"/>
    </source>
</evidence>
<proteinExistence type="predicted"/>
<gene>
    <name evidence="1" type="ORF">BKD09_24010</name>
</gene>
<dbReference type="Proteomes" id="UP000181962">
    <property type="component" value="Chromosome"/>
</dbReference>
<dbReference type="AlphaFoldDB" id="A0A1L3FDP2"/>
<name>A0A1L3FDP2_BRAJP</name>
<dbReference type="EMBL" id="CP017637">
    <property type="protein sequence ID" value="APG11403.1"/>
    <property type="molecule type" value="Genomic_DNA"/>
</dbReference>
<accession>A0A1L3FDP2</accession>
<dbReference type="OrthoDB" id="7865457at2"/>
<evidence type="ECO:0000313" key="2">
    <source>
        <dbReference type="Proteomes" id="UP000181962"/>
    </source>
</evidence>
<protein>
    <submittedName>
        <fullName evidence="1">Uncharacterized protein</fullName>
    </submittedName>
</protein>
<dbReference type="RefSeq" id="WP_071913139.1">
    <property type="nucleotide sequence ID" value="NZ_CP017637.1"/>
</dbReference>
<reference evidence="1 2" key="1">
    <citation type="submission" date="2016-11" db="EMBL/GenBank/DDBJ databases">
        <title>Complete Genome Sequence of Bradyrhizobium sp. strain J5, an isolated from soybean nodule in Hokkaido.</title>
        <authorList>
            <person name="Kanehara K."/>
        </authorList>
    </citation>
    <scope>NUCLEOTIDE SEQUENCE [LARGE SCALE GENOMIC DNA]</scope>
    <source>
        <strain evidence="1 2">J5</strain>
    </source>
</reference>